<dbReference type="EMBL" id="BBXM02000002">
    <property type="protein sequence ID" value="GIC86081.1"/>
    <property type="molecule type" value="Genomic_DNA"/>
</dbReference>
<dbReference type="AlphaFoldDB" id="A0A8E0UX82"/>
<feature type="non-terminal residue" evidence="1">
    <location>
        <position position="53"/>
    </location>
</feature>
<proteinExistence type="predicted"/>
<dbReference type="GeneID" id="66989919"/>
<evidence type="ECO:0000313" key="1">
    <source>
        <dbReference type="EMBL" id="GIC86081.1"/>
    </source>
</evidence>
<dbReference type="RefSeq" id="XP_043143347.1">
    <property type="nucleotide sequence ID" value="XM_043287412.1"/>
</dbReference>
<reference evidence="1" key="1">
    <citation type="journal article" date="2015" name="Genome Announc.">
        <title>Draft Genome Sequence of the Pathogenic Filamentous Fungus Aspergillus udagawae Strain IFM 46973T.</title>
        <authorList>
            <person name="Kusuya Y."/>
            <person name="Takahashi-Nakaguchi A."/>
            <person name="Takahashi H."/>
            <person name="Yaguchi T."/>
        </authorList>
    </citation>
    <scope>NUCLEOTIDE SEQUENCE</scope>
    <source>
        <strain evidence="1">IFM 46973</strain>
    </source>
</reference>
<dbReference type="Proteomes" id="UP000036893">
    <property type="component" value="Unassembled WGS sequence"/>
</dbReference>
<reference evidence="1" key="2">
    <citation type="submission" date="2021-01" db="EMBL/GenBank/DDBJ databases">
        <title>Pan-genome distribution and transcriptional activeness of fungal secondary metabolism genes in Aspergillus section Fumigati.</title>
        <authorList>
            <person name="Takahashi H."/>
            <person name="Umemura M."/>
            <person name="Ninomiya A."/>
            <person name="Kusuya Y."/>
            <person name="Urayama S."/>
            <person name="Shimizu M."/>
            <person name="Watanabe A."/>
            <person name="Kamei K."/>
            <person name="Yaguchi T."/>
            <person name="Hagiwara D."/>
        </authorList>
    </citation>
    <scope>NUCLEOTIDE SEQUENCE</scope>
    <source>
        <strain evidence="1">IFM 46973</strain>
    </source>
</reference>
<name>A0A8E0UX82_9EURO</name>
<sequence>MEDEECPKQKYYDVQRELSRLDTRPLLTLFFSDARLAALNGFLNREGLMYSHL</sequence>
<protein>
    <submittedName>
        <fullName evidence="1">Uncharacterized protein</fullName>
    </submittedName>
</protein>
<comment type="caution">
    <text evidence="1">The sequence shown here is derived from an EMBL/GenBank/DDBJ whole genome shotgun (WGS) entry which is preliminary data.</text>
</comment>
<accession>A0A8E0UX82</accession>
<gene>
    <name evidence="1" type="ORF">Aud_002443</name>
</gene>
<organism evidence="1 2">
    <name type="scientific">Aspergillus udagawae</name>
    <dbReference type="NCBI Taxonomy" id="91492"/>
    <lineage>
        <taxon>Eukaryota</taxon>
        <taxon>Fungi</taxon>
        <taxon>Dikarya</taxon>
        <taxon>Ascomycota</taxon>
        <taxon>Pezizomycotina</taxon>
        <taxon>Eurotiomycetes</taxon>
        <taxon>Eurotiomycetidae</taxon>
        <taxon>Eurotiales</taxon>
        <taxon>Aspergillaceae</taxon>
        <taxon>Aspergillus</taxon>
        <taxon>Aspergillus subgen. Fumigati</taxon>
    </lineage>
</organism>
<evidence type="ECO:0000313" key="2">
    <source>
        <dbReference type="Proteomes" id="UP000036893"/>
    </source>
</evidence>